<feature type="region of interest" description="Disordered" evidence="6">
    <location>
        <begin position="767"/>
        <end position="789"/>
    </location>
</feature>
<dbReference type="VEuPathDB" id="FungiDB:SCODWIG_00555"/>
<keyword evidence="5" id="KW-0539">Nucleus</keyword>
<evidence type="ECO:0000256" key="4">
    <source>
        <dbReference type="ARBA" id="ARBA00023163"/>
    </source>
</evidence>
<dbReference type="GO" id="GO:0008270">
    <property type="term" value="F:zinc ion binding"/>
    <property type="evidence" value="ECO:0007669"/>
    <property type="project" value="InterPro"/>
</dbReference>
<evidence type="ECO:0000256" key="3">
    <source>
        <dbReference type="ARBA" id="ARBA00023125"/>
    </source>
</evidence>
<dbReference type="AlphaFoldDB" id="A0A376B2T7"/>
<gene>
    <name evidence="8" type="ORF">SCODWIG_00555</name>
</gene>
<dbReference type="OrthoDB" id="4454541at2759"/>
<dbReference type="InterPro" id="IPR001138">
    <property type="entry name" value="Zn2Cys6_DnaBD"/>
</dbReference>
<dbReference type="InterPro" id="IPR036864">
    <property type="entry name" value="Zn2-C6_fun-type_DNA-bd_sf"/>
</dbReference>
<sequence length="1041" mass="117301">MGFDNEVSKKYKKPNRRSIACVNCHKLKVRCLPSLDSNISVNDGSIAPCIRCLKANKVCVYDTSQKNKKRKRRTKAEIEASKKQPRLNVLTTANEKGIEDQRSNSLVKYNSNIASLHIAQLDTNNDNNIHSSDNFEPTTKDRDDLMGPTNYVQYTKSIDRNPDKHNKIPNFPIKDTPINHQKSEKFTATSKNGTSNFLTPDGFKDMRNFGGTLPTSGNVNASFANNATNNKRQKKILKDSPLYKELMLVLSQQRDALNKTSKNLKKMHAKWDEIATDRSFGPCLIDPLSSGLLTEKEAKRRLDIFRIEVMEIPHLKIVLLPEAASVQDLVKNSPILFTAIMTCASIFIKKDDSFSSSLDLFIKLEILILRLLSQEVLILGNKSVELLKSLLIMCVWYNTPELFQKRRYHILNSICCCLLSDIGLNGRQIFLFDKEGIKRGNNTVVEAEGTELEYEALCLLVYVSSLNINLYLRKAIHVRWSPILEKYCLNLKKSASLYHQNLLVFTKMNKILEKIHMVLHKNSQEFSTRTQTGIGNNTSLDGNSQDNNKNRFNVSADYLDALENFQLDLNSVFLEIPKDNHRLLTFFYSVEAYLHEPSLTTVVSEPELDINFSESIIDSVTKCTYYSLYSMKEMLQIEYSSLVALPLFYSSRLIYTVGMLLRIRYISITVSSFYQLQEVTAQVVSMCNEISRRFDLLLSEYPYNNIIGKLKLVISLFLQTYATQIKKAFDSGHCSVDIETVPFYDLNSVPESSINPLVNTINKKRVNNDTTIDGGNKPENNGGTEKDVHVSDIGNPLRSLFQQKNQDNNDVAKSSGLHDNFNIPQTGDNNLVENISGNDEDNVLSATNSADSKDWTTAANSLKLDVDINKYLEDLNNLGDEFASLNSEFWGNLFLTMEHGVPNTSDNIGSIYPFPTVGSTPFTAPILSNDNFDNWGNNTSSFNNTGFNCASSNMNSNNNNSNTNSNIGGENENENENNNSDNNNNNDNSDNNNNNNDNNDNNNNNNNGKDMDNDKKGNKNDDNSSSDSGGHDINNKQNNYE</sequence>
<evidence type="ECO:0000259" key="7">
    <source>
        <dbReference type="SMART" id="SM00066"/>
    </source>
</evidence>
<evidence type="ECO:0000313" key="9">
    <source>
        <dbReference type="Proteomes" id="UP000262825"/>
    </source>
</evidence>
<evidence type="ECO:0000313" key="8">
    <source>
        <dbReference type="EMBL" id="SSD58794.1"/>
    </source>
</evidence>
<keyword evidence="2" id="KW-0805">Transcription regulation</keyword>
<feature type="region of interest" description="Disordered" evidence="6">
    <location>
        <begin position="953"/>
        <end position="1041"/>
    </location>
</feature>
<dbReference type="PANTHER" id="PTHR31845:SF10">
    <property type="entry name" value="ZN(II)2CYS6 TRANSCRIPTION FACTOR (EUROFUNG)"/>
    <property type="match status" value="1"/>
</dbReference>
<feature type="domain" description="Zn(2)-C6 fungal-type" evidence="7">
    <location>
        <begin position="15"/>
        <end position="70"/>
    </location>
</feature>
<feature type="compositionally biased region" description="Basic and acidic residues" evidence="6">
    <location>
        <begin position="1009"/>
        <end position="1022"/>
    </location>
</feature>
<dbReference type="GO" id="GO:0000976">
    <property type="term" value="F:transcription cis-regulatory region binding"/>
    <property type="evidence" value="ECO:0007669"/>
    <property type="project" value="TreeGrafter"/>
</dbReference>
<keyword evidence="9" id="KW-1185">Reference proteome</keyword>
<dbReference type="GO" id="GO:0005634">
    <property type="term" value="C:nucleus"/>
    <property type="evidence" value="ECO:0007669"/>
    <property type="project" value="UniProtKB-SubCell"/>
</dbReference>
<dbReference type="Gene3D" id="4.10.240.10">
    <property type="entry name" value="Zn(2)-C6 fungal-type DNA-binding domain"/>
    <property type="match status" value="1"/>
</dbReference>
<organism evidence="8 9">
    <name type="scientific">Saccharomycodes ludwigii</name>
    <dbReference type="NCBI Taxonomy" id="36035"/>
    <lineage>
        <taxon>Eukaryota</taxon>
        <taxon>Fungi</taxon>
        <taxon>Dikarya</taxon>
        <taxon>Ascomycota</taxon>
        <taxon>Saccharomycotina</taxon>
        <taxon>Saccharomycetes</taxon>
        <taxon>Saccharomycodales</taxon>
        <taxon>Saccharomycodaceae</taxon>
        <taxon>Saccharomycodes</taxon>
    </lineage>
</organism>
<comment type="subcellular location">
    <subcellularLocation>
        <location evidence="1">Nucleus</location>
    </subcellularLocation>
</comment>
<keyword evidence="3" id="KW-0238">DNA-binding</keyword>
<feature type="compositionally biased region" description="Polar residues" evidence="6">
    <location>
        <begin position="768"/>
        <end position="783"/>
    </location>
</feature>
<evidence type="ECO:0000256" key="6">
    <source>
        <dbReference type="SAM" id="MobiDB-lite"/>
    </source>
</evidence>
<dbReference type="Proteomes" id="UP000262825">
    <property type="component" value="Unassembled WGS sequence"/>
</dbReference>
<dbReference type="SMART" id="SM00066">
    <property type="entry name" value="GAL4"/>
    <property type="match status" value="1"/>
</dbReference>
<dbReference type="SUPFAM" id="SSF57701">
    <property type="entry name" value="Zn2/Cys6 DNA-binding domain"/>
    <property type="match status" value="1"/>
</dbReference>
<proteinExistence type="predicted"/>
<dbReference type="PANTHER" id="PTHR31845">
    <property type="entry name" value="FINGER DOMAIN PROTEIN, PUTATIVE-RELATED"/>
    <property type="match status" value="1"/>
</dbReference>
<name>A0A376B2T7_9ASCO</name>
<reference evidence="9" key="1">
    <citation type="submission" date="2018-06" db="EMBL/GenBank/DDBJ databases">
        <authorList>
            <person name="Guldener U."/>
        </authorList>
    </citation>
    <scope>NUCLEOTIDE SEQUENCE [LARGE SCALE GENOMIC DNA]</scope>
    <source>
        <strain evidence="9">UTAD17</strain>
    </source>
</reference>
<dbReference type="GO" id="GO:0000981">
    <property type="term" value="F:DNA-binding transcription factor activity, RNA polymerase II-specific"/>
    <property type="evidence" value="ECO:0007669"/>
    <property type="project" value="InterPro"/>
</dbReference>
<keyword evidence="4" id="KW-0804">Transcription</keyword>
<evidence type="ECO:0000256" key="5">
    <source>
        <dbReference type="ARBA" id="ARBA00023242"/>
    </source>
</evidence>
<protein>
    <recommendedName>
        <fullName evidence="7">Zn(2)-C6 fungal-type domain-containing protein</fullName>
    </recommendedName>
</protein>
<accession>A0A376B2T7</accession>
<feature type="compositionally biased region" description="Low complexity" evidence="6">
    <location>
        <begin position="953"/>
        <end position="1008"/>
    </location>
</feature>
<dbReference type="CDD" id="cd00067">
    <property type="entry name" value="GAL4"/>
    <property type="match status" value="1"/>
</dbReference>
<feature type="region of interest" description="Disordered" evidence="6">
    <location>
        <begin position="808"/>
        <end position="828"/>
    </location>
</feature>
<evidence type="ECO:0000256" key="2">
    <source>
        <dbReference type="ARBA" id="ARBA00023015"/>
    </source>
</evidence>
<evidence type="ECO:0000256" key="1">
    <source>
        <dbReference type="ARBA" id="ARBA00004123"/>
    </source>
</evidence>
<dbReference type="InterPro" id="IPR051089">
    <property type="entry name" value="prtT"/>
</dbReference>
<dbReference type="EMBL" id="UFAJ01000049">
    <property type="protein sequence ID" value="SSD58794.1"/>
    <property type="molecule type" value="Genomic_DNA"/>
</dbReference>